<evidence type="ECO:0000313" key="2">
    <source>
        <dbReference type="Proteomes" id="UP000295433"/>
    </source>
</evidence>
<protein>
    <submittedName>
        <fullName evidence="1">Uncharacterized protein</fullName>
    </submittedName>
</protein>
<sequence length="34" mass="3960">MGTLSKLCGESIGGIQVIFDIIERMRRHMNKVYY</sequence>
<evidence type="ECO:0000313" key="1">
    <source>
        <dbReference type="EMBL" id="TCV03319.1"/>
    </source>
</evidence>
<dbReference type="EMBL" id="SMBY01000015">
    <property type="protein sequence ID" value="TCV03319.1"/>
    <property type="molecule type" value="Genomic_DNA"/>
</dbReference>
<name>A0A4R3VHW9_9GAMM</name>
<keyword evidence="2" id="KW-1185">Reference proteome</keyword>
<accession>A0A4R3VHW9</accession>
<gene>
    <name evidence="1" type="ORF">EDC54_11538</name>
</gene>
<dbReference type="AlphaFoldDB" id="A0A4R3VHW9"/>
<proteinExistence type="predicted"/>
<organism evidence="1 2">
    <name type="scientific">Samsonia erythrinae</name>
    <dbReference type="NCBI Taxonomy" id="160434"/>
    <lineage>
        <taxon>Bacteria</taxon>
        <taxon>Pseudomonadati</taxon>
        <taxon>Pseudomonadota</taxon>
        <taxon>Gammaproteobacteria</taxon>
        <taxon>Enterobacterales</taxon>
        <taxon>Pectobacteriaceae</taxon>
        <taxon>Samsonia</taxon>
    </lineage>
</organism>
<comment type="caution">
    <text evidence="1">The sequence shown here is derived from an EMBL/GenBank/DDBJ whole genome shotgun (WGS) entry which is preliminary data.</text>
</comment>
<dbReference type="Proteomes" id="UP000295433">
    <property type="component" value="Unassembled WGS sequence"/>
</dbReference>
<reference evidence="1 2" key="1">
    <citation type="submission" date="2019-03" db="EMBL/GenBank/DDBJ databases">
        <title>Genomic Encyclopedia of Type Strains, Phase IV (KMG-IV): sequencing the most valuable type-strain genomes for metagenomic binning, comparative biology and taxonomic classification.</title>
        <authorList>
            <person name="Goeker M."/>
        </authorList>
    </citation>
    <scope>NUCLEOTIDE SEQUENCE [LARGE SCALE GENOMIC DNA]</scope>
    <source>
        <strain evidence="1 2">DSM 16730</strain>
    </source>
</reference>